<evidence type="ECO:0000313" key="2">
    <source>
        <dbReference type="Proteomes" id="UP000016922"/>
    </source>
</evidence>
<dbReference type="GeneID" id="19468590"/>
<keyword evidence="2" id="KW-1185">Reference proteome</keyword>
<dbReference type="RefSeq" id="XP_008084330.1">
    <property type="nucleotide sequence ID" value="XM_008086139.1"/>
</dbReference>
<dbReference type="EMBL" id="KE145368">
    <property type="protein sequence ID" value="EPE28422.1"/>
    <property type="molecule type" value="Genomic_DNA"/>
</dbReference>
<organism evidence="1 2">
    <name type="scientific">Glarea lozoyensis (strain ATCC 20868 / MF5171)</name>
    <dbReference type="NCBI Taxonomy" id="1116229"/>
    <lineage>
        <taxon>Eukaryota</taxon>
        <taxon>Fungi</taxon>
        <taxon>Dikarya</taxon>
        <taxon>Ascomycota</taxon>
        <taxon>Pezizomycotina</taxon>
        <taxon>Leotiomycetes</taxon>
        <taxon>Helotiales</taxon>
        <taxon>Helotiaceae</taxon>
        <taxon>Glarea</taxon>
    </lineage>
</organism>
<evidence type="ECO:0000313" key="1">
    <source>
        <dbReference type="EMBL" id="EPE28422.1"/>
    </source>
</evidence>
<reference evidence="1 2" key="1">
    <citation type="journal article" date="2013" name="BMC Genomics">
        <title>Genomics-driven discovery of the pneumocandin biosynthetic gene cluster in the fungus Glarea lozoyensis.</title>
        <authorList>
            <person name="Chen L."/>
            <person name="Yue Q."/>
            <person name="Zhang X."/>
            <person name="Xiang M."/>
            <person name="Wang C."/>
            <person name="Li S."/>
            <person name="Che Y."/>
            <person name="Ortiz-Lopez F.J."/>
            <person name="Bills G.F."/>
            <person name="Liu X."/>
            <person name="An Z."/>
        </authorList>
    </citation>
    <scope>NUCLEOTIDE SEQUENCE [LARGE SCALE GENOMIC DNA]</scope>
    <source>
        <strain evidence="2">ATCC 20868 / MF5171</strain>
    </source>
</reference>
<proteinExistence type="predicted"/>
<sequence>MTTLYFVLRYLTVYSTGVESALRNQELTLAIPRPASLAGLSRDQELLVASGLQTSLLQGSTSSLAMRWYRLEAGQLARRHDAAKACSDAF</sequence>
<dbReference type="Proteomes" id="UP000016922">
    <property type="component" value="Unassembled WGS sequence"/>
</dbReference>
<protein>
    <submittedName>
        <fullName evidence="1">Uncharacterized protein</fullName>
    </submittedName>
</protein>
<accession>S3CPL8</accession>
<dbReference type="AlphaFoldDB" id="S3CPL8"/>
<dbReference type="KEGG" id="glz:GLAREA_09542"/>
<dbReference type="HOGENOM" id="CLU_2441045_0_0_1"/>
<gene>
    <name evidence="1" type="ORF">GLAREA_09542</name>
</gene>
<name>S3CPL8_GLAL2</name>